<dbReference type="PANTHER" id="PTHR46829">
    <property type="entry name" value="STERILE ALPHA MOTIF DOMAIN-CONTAINING PROTEIN 15"/>
    <property type="match status" value="1"/>
</dbReference>
<organism evidence="1 2">
    <name type="scientific">Cairina moschata</name>
    <name type="common">Muscovy duck</name>
    <dbReference type="NCBI Taxonomy" id="8855"/>
    <lineage>
        <taxon>Eukaryota</taxon>
        <taxon>Metazoa</taxon>
        <taxon>Chordata</taxon>
        <taxon>Craniata</taxon>
        <taxon>Vertebrata</taxon>
        <taxon>Euteleostomi</taxon>
        <taxon>Archelosauria</taxon>
        <taxon>Archosauria</taxon>
        <taxon>Dinosauria</taxon>
        <taxon>Saurischia</taxon>
        <taxon>Theropoda</taxon>
        <taxon>Coelurosauria</taxon>
        <taxon>Aves</taxon>
        <taxon>Neognathae</taxon>
        <taxon>Galloanserae</taxon>
        <taxon>Anseriformes</taxon>
        <taxon>Anatidae</taxon>
        <taxon>Anatinae</taxon>
        <taxon>Cairina</taxon>
    </lineage>
</organism>
<proteinExistence type="predicted"/>
<keyword evidence="2" id="KW-1185">Reference proteome</keyword>
<protein>
    <recommendedName>
        <fullName evidence="3">Sterile alpha motif domain containing 15</fullName>
    </recommendedName>
</protein>
<accession>A0A8C3BR91</accession>
<reference evidence="1" key="2">
    <citation type="submission" date="2025-09" db="UniProtKB">
        <authorList>
            <consortium name="Ensembl"/>
        </authorList>
    </citation>
    <scope>IDENTIFICATION</scope>
</reference>
<dbReference type="AlphaFoldDB" id="A0A8C3BR91"/>
<evidence type="ECO:0008006" key="3">
    <source>
        <dbReference type="Google" id="ProtNLM"/>
    </source>
</evidence>
<reference evidence="1" key="1">
    <citation type="submission" date="2025-08" db="UniProtKB">
        <authorList>
            <consortium name="Ensembl"/>
        </authorList>
    </citation>
    <scope>IDENTIFICATION</scope>
</reference>
<name>A0A8C3BR91_CAIMO</name>
<dbReference type="Ensembl" id="ENSCMMT00000009110.1">
    <property type="protein sequence ID" value="ENSCMMP00000008272.1"/>
    <property type="gene ID" value="ENSCMMG00000005245.1"/>
</dbReference>
<evidence type="ECO:0000313" key="2">
    <source>
        <dbReference type="Proteomes" id="UP000694556"/>
    </source>
</evidence>
<dbReference type="PANTHER" id="PTHR46829:SF1">
    <property type="entry name" value="STERILE ALPHA MOTIF DOMAIN-CONTAINING PROTEIN 15"/>
    <property type="match status" value="1"/>
</dbReference>
<evidence type="ECO:0000313" key="1">
    <source>
        <dbReference type="Ensembl" id="ENSCMMP00000008272.1"/>
    </source>
</evidence>
<sequence>IGIENDIKTTENIVISRHVRELLGIEEPVFSRSIALPYRDNMGLFLEQKSQSGEKADALTFLQFVQEAGLEPYSTVPPLQQAQAGLEADAVPLSQDTQRQDESHTAVPPL</sequence>
<dbReference type="Proteomes" id="UP000694556">
    <property type="component" value="Unassembled WGS sequence"/>
</dbReference>